<reference evidence="2 3" key="1">
    <citation type="submission" date="2018-07" db="EMBL/GenBank/DDBJ databases">
        <title>Leeuwenhoekiella genomics.</title>
        <authorList>
            <person name="Tahon G."/>
            <person name="Willems A."/>
        </authorList>
    </citation>
    <scope>NUCLEOTIDE SEQUENCE [LARGE SCALE GENOMIC DNA]</scope>
    <source>
        <strain evidence="2 3">LMG 29608</strain>
    </source>
</reference>
<accession>A0A4Q0NTX0</accession>
<dbReference type="OrthoDB" id="1453448at2"/>
<gene>
    <name evidence="2" type="ORF">DSM02_3379</name>
</gene>
<feature type="region of interest" description="Disordered" evidence="1">
    <location>
        <begin position="1"/>
        <end position="46"/>
    </location>
</feature>
<dbReference type="EMBL" id="QOVK01000021">
    <property type="protein sequence ID" value="RXG14777.1"/>
    <property type="molecule type" value="Genomic_DNA"/>
</dbReference>
<name>A0A4Q0NTX0_9FLAO</name>
<proteinExistence type="predicted"/>
<organism evidence="2 3">
    <name type="scientific">Leeuwenhoekiella polynyae</name>
    <dbReference type="NCBI Taxonomy" id="1550906"/>
    <lineage>
        <taxon>Bacteria</taxon>
        <taxon>Pseudomonadati</taxon>
        <taxon>Bacteroidota</taxon>
        <taxon>Flavobacteriia</taxon>
        <taxon>Flavobacteriales</taxon>
        <taxon>Flavobacteriaceae</taxon>
        <taxon>Leeuwenhoekiella</taxon>
    </lineage>
</organism>
<feature type="compositionally biased region" description="Polar residues" evidence="1">
    <location>
        <begin position="18"/>
        <end position="30"/>
    </location>
</feature>
<dbReference type="RefSeq" id="WP_128766662.1">
    <property type="nucleotide sequence ID" value="NZ_JBHUOO010000009.1"/>
</dbReference>
<dbReference type="AlphaFoldDB" id="A0A4Q0NTX0"/>
<comment type="caution">
    <text evidence="2">The sequence shown here is derived from an EMBL/GenBank/DDBJ whole genome shotgun (WGS) entry which is preliminary data.</text>
</comment>
<dbReference type="Proteomes" id="UP000289859">
    <property type="component" value="Unassembled WGS sequence"/>
</dbReference>
<evidence type="ECO:0000256" key="1">
    <source>
        <dbReference type="SAM" id="MobiDB-lite"/>
    </source>
</evidence>
<protein>
    <submittedName>
        <fullName evidence="2">Uncharacterized protein</fullName>
    </submittedName>
</protein>
<sequence length="72" mass="7862">MYQQQKKGTAIGTKGSKSKTSIMKSVQNIQKEAGSKQTKTKKENAQDKISKSIFQDTNANCLNSLGSILINL</sequence>
<keyword evidence="3" id="KW-1185">Reference proteome</keyword>
<evidence type="ECO:0000313" key="2">
    <source>
        <dbReference type="EMBL" id="RXG14777.1"/>
    </source>
</evidence>
<evidence type="ECO:0000313" key="3">
    <source>
        <dbReference type="Proteomes" id="UP000289859"/>
    </source>
</evidence>